<dbReference type="InterPro" id="IPR050090">
    <property type="entry name" value="Tyrosine_recombinase_XerCD"/>
</dbReference>
<dbReference type="InterPro" id="IPR044068">
    <property type="entry name" value="CB"/>
</dbReference>
<dbReference type="Pfam" id="PF02899">
    <property type="entry name" value="Phage_int_SAM_1"/>
    <property type="match status" value="1"/>
</dbReference>
<gene>
    <name evidence="7" type="ORF">ACFOX0_29325</name>
</gene>
<dbReference type="Pfam" id="PF00589">
    <property type="entry name" value="Phage_integrase"/>
    <property type="match status" value="1"/>
</dbReference>
<keyword evidence="8" id="KW-1185">Reference proteome</keyword>
<keyword evidence="2 4" id="KW-0238">DNA-binding</keyword>
<dbReference type="SUPFAM" id="SSF56349">
    <property type="entry name" value="DNA breaking-rejoining enzymes"/>
    <property type="match status" value="1"/>
</dbReference>
<dbReference type="InterPro" id="IPR002104">
    <property type="entry name" value="Integrase_catalytic"/>
</dbReference>
<name>A0ABV8KVX2_9ACTN</name>
<dbReference type="InterPro" id="IPR004107">
    <property type="entry name" value="Integrase_SAM-like_N"/>
</dbReference>
<dbReference type="PROSITE" id="PS51900">
    <property type="entry name" value="CB"/>
    <property type="match status" value="1"/>
</dbReference>
<dbReference type="Gene3D" id="1.10.150.130">
    <property type="match status" value="1"/>
</dbReference>
<dbReference type="InterPro" id="IPR010998">
    <property type="entry name" value="Integrase_recombinase_N"/>
</dbReference>
<proteinExistence type="predicted"/>
<protein>
    <submittedName>
        <fullName evidence="7">Tyrosine-type recombinase/integrase</fullName>
    </submittedName>
</protein>
<evidence type="ECO:0000259" key="5">
    <source>
        <dbReference type="PROSITE" id="PS51898"/>
    </source>
</evidence>
<feature type="domain" description="Core-binding (CB)" evidence="6">
    <location>
        <begin position="7"/>
        <end position="98"/>
    </location>
</feature>
<reference evidence="8" key="1">
    <citation type="journal article" date="2019" name="Int. J. Syst. Evol. Microbiol.">
        <title>The Global Catalogue of Microorganisms (GCM) 10K type strain sequencing project: providing services to taxonomists for standard genome sequencing and annotation.</title>
        <authorList>
            <consortium name="The Broad Institute Genomics Platform"/>
            <consortium name="The Broad Institute Genome Sequencing Center for Infectious Disease"/>
            <person name="Wu L."/>
            <person name="Ma J."/>
        </authorList>
    </citation>
    <scope>NUCLEOTIDE SEQUENCE [LARGE SCALE GENOMIC DNA]</scope>
    <source>
        <strain evidence="8">2902at01</strain>
    </source>
</reference>
<sequence length="330" mass="35905">MQHKKDETVSELVEQFLAALAIRKPSPHTLQAYRRDLTAILRLVAEDPTTPLPLADLPITALTARSLRTAFAAFAGPRAVASVYRAWSTWNSFFRFLVADGVVAGNPMPAVGKPNPPLPSPKPLRGEDTPERLLDAVARDVRPQRDPWPERDLAVLALALCAGLRLSELLALRVDSVAGRPGERRVAVAGKGGRPRFVPVEPELDAVLAGYLDSRRRRFGARSVAGESVLFVDRRGEPLRRGGLQYLVDSCYRRAGITDRVPAGARLHALRHTFATRLAEDGASAAEIMRLLGHASLGTSQNYIEVTAGQQRAAVRSNRTNRSLGRVLAG</sequence>
<evidence type="ECO:0000259" key="6">
    <source>
        <dbReference type="PROSITE" id="PS51900"/>
    </source>
</evidence>
<dbReference type="Gene3D" id="1.10.443.10">
    <property type="entry name" value="Intergrase catalytic core"/>
    <property type="match status" value="1"/>
</dbReference>
<comment type="caution">
    <text evidence="7">The sequence shown here is derived from an EMBL/GenBank/DDBJ whole genome shotgun (WGS) entry which is preliminary data.</text>
</comment>
<evidence type="ECO:0000313" key="8">
    <source>
        <dbReference type="Proteomes" id="UP001595868"/>
    </source>
</evidence>
<evidence type="ECO:0000256" key="4">
    <source>
        <dbReference type="PROSITE-ProRule" id="PRU01248"/>
    </source>
</evidence>
<dbReference type="InterPro" id="IPR013762">
    <property type="entry name" value="Integrase-like_cat_sf"/>
</dbReference>
<keyword evidence="3" id="KW-0233">DNA recombination</keyword>
<evidence type="ECO:0000256" key="1">
    <source>
        <dbReference type="ARBA" id="ARBA00022908"/>
    </source>
</evidence>
<organism evidence="7 8">
    <name type="scientific">Micromonospora zhanjiangensis</name>
    <dbReference type="NCBI Taxonomy" id="1522057"/>
    <lineage>
        <taxon>Bacteria</taxon>
        <taxon>Bacillati</taxon>
        <taxon>Actinomycetota</taxon>
        <taxon>Actinomycetes</taxon>
        <taxon>Micromonosporales</taxon>
        <taxon>Micromonosporaceae</taxon>
        <taxon>Micromonospora</taxon>
    </lineage>
</organism>
<evidence type="ECO:0000256" key="2">
    <source>
        <dbReference type="ARBA" id="ARBA00023125"/>
    </source>
</evidence>
<dbReference type="PROSITE" id="PS51898">
    <property type="entry name" value="TYR_RECOMBINASE"/>
    <property type="match status" value="1"/>
</dbReference>
<accession>A0ABV8KVX2</accession>
<dbReference type="RefSeq" id="WP_377552123.1">
    <property type="nucleotide sequence ID" value="NZ_JBHSBN010000032.1"/>
</dbReference>
<evidence type="ECO:0000313" key="7">
    <source>
        <dbReference type="EMBL" id="MFC4110012.1"/>
    </source>
</evidence>
<feature type="domain" description="Tyr recombinase" evidence="5">
    <location>
        <begin position="119"/>
        <end position="316"/>
    </location>
</feature>
<dbReference type="PANTHER" id="PTHR30349:SF81">
    <property type="entry name" value="TYROSINE RECOMBINASE XERC"/>
    <property type="match status" value="1"/>
</dbReference>
<evidence type="ECO:0000256" key="3">
    <source>
        <dbReference type="ARBA" id="ARBA00023172"/>
    </source>
</evidence>
<dbReference type="InterPro" id="IPR011010">
    <property type="entry name" value="DNA_brk_join_enz"/>
</dbReference>
<dbReference type="Proteomes" id="UP001595868">
    <property type="component" value="Unassembled WGS sequence"/>
</dbReference>
<keyword evidence="1" id="KW-0229">DNA integration</keyword>
<dbReference type="PANTHER" id="PTHR30349">
    <property type="entry name" value="PHAGE INTEGRASE-RELATED"/>
    <property type="match status" value="1"/>
</dbReference>
<dbReference type="EMBL" id="JBHSBN010000032">
    <property type="protein sequence ID" value="MFC4110012.1"/>
    <property type="molecule type" value="Genomic_DNA"/>
</dbReference>